<dbReference type="Proteomes" id="UP001162992">
    <property type="component" value="Chromosome 1"/>
</dbReference>
<dbReference type="EMBL" id="CM055092">
    <property type="protein sequence ID" value="KAJ7571501.1"/>
    <property type="molecule type" value="Genomic_DNA"/>
</dbReference>
<evidence type="ECO:0000313" key="2">
    <source>
        <dbReference type="Proteomes" id="UP001162992"/>
    </source>
</evidence>
<protein>
    <submittedName>
        <fullName evidence="1">Uncharacterized protein</fullName>
    </submittedName>
</protein>
<evidence type="ECO:0000313" key="1">
    <source>
        <dbReference type="EMBL" id="KAJ7571501.1"/>
    </source>
</evidence>
<comment type="caution">
    <text evidence="1">The sequence shown here is derived from an EMBL/GenBank/DDBJ whole genome shotgun (WGS) entry which is preliminary data.</text>
</comment>
<gene>
    <name evidence="1" type="ORF">O6H91_01G164900</name>
</gene>
<accession>A0ACC2EYF3</accession>
<proteinExistence type="predicted"/>
<name>A0ACC2EYF3_DIPCM</name>
<organism evidence="1 2">
    <name type="scientific">Diphasiastrum complanatum</name>
    <name type="common">Issler's clubmoss</name>
    <name type="synonym">Lycopodium complanatum</name>
    <dbReference type="NCBI Taxonomy" id="34168"/>
    <lineage>
        <taxon>Eukaryota</taxon>
        <taxon>Viridiplantae</taxon>
        <taxon>Streptophyta</taxon>
        <taxon>Embryophyta</taxon>
        <taxon>Tracheophyta</taxon>
        <taxon>Lycopodiopsida</taxon>
        <taxon>Lycopodiales</taxon>
        <taxon>Lycopodiaceae</taxon>
        <taxon>Lycopodioideae</taxon>
        <taxon>Diphasiastrum</taxon>
    </lineage>
</organism>
<reference evidence="2" key="1">
    <citation type="journal article" date="2024" name="Proc. Natl. Acad. Sci. U.S.A.">
        <title>Extraordinary preservation of gene collinearity over three hundred million years revealed in homosporous lycophytes.</title>
        <authorList>
            <person name="Li C."/>
            <person name="Wickell D."/>
            <person name="Kuo L.Y."/>
            <person name="Chen X."/>
            <person name="Nie B."/>
            <person name="Liao X."/>
            <person name="Peng D."/>
            <person name="Ji J."/>
            <person name="Jenkins J."/>
            <person name="Williams M."/>
            <person name="Shu S."/>
            <person name="Plott C."/>
            <person name="Barry K."/>
            <person name="Rajasekar S."/>
            <person name="Grimwood J."/>
            <person name="Han X."/>
            <person name="Sun S."/>
            <person name="Hou Z."/>
            <person name="He W."/>
            <person name="Dai G."/>
            <person name="Sun C."/>
            <person name="Schmutz J."/>
            <person name="Leebens-Mack J.H."/>
            <person name="Li F.W."/>
            <person name="Wang L."/>
        </authorList>
    </citation>
    <scope>NUCLEOTIDE SEQUENCE [LARGE SCALE GENOMIC DNA]</scope>
    <source>
        <strain evidence="2">cv. PW_Plant_1</strain>
    </source>
</reference>
<sequence>MAPARELYKTKLCHLYQRGSCPRQSCSFAHGDAELRRFSSGGSFNGRHHHRGNDLRERLHRRRSPLRSRYEERQGRNNRRSSPHKGRSRSTSPDRRSPSSQRSPTHKRRGTKRLYSTTDAQYSDVSGESLGADDHDETRNLKSDTPLSSSPIGSLEEELQMVEADIEALSYHKLELEDFLEKNSQENEKWLSHKKDLESKLTDARTDFRRLGSKIKKLIKVYMRQARAQEEMTRAQAKLQKMVDELPLEEDNRPVIRGEDSDVNIVSEGEPEGIHNGAHLMKVTGGEGDSHPVTVGAIDESDPPITGKTRKSGLKKKVSLLQETAARPVNSLQSDEAEIGTKKTDVDDSDISRYHNLTKLMDANTQSDTVFVDGRSKARNFGGDALQFLSSPVLEKVEKQGNFMNLIEAGNNPEEPIEQKEDRSHMIIQEKDEVNGKANASRPFRVDDVLFGYSLSKLSTLSSNHYVQYKGEDEEVDVEAVDTDLEITTGGNKYENSEFALR</sequence>
<keyword evidence="2" id="KW-1185">Reference proteome</keyword>